<accession>A0A0J8AEN6</accession>
<proteinExistence type="predicted"/>
<comment type="caution">
    <text evidence="1">The sequence shown here is derived from an EMBL/GenBank/DDBJ whole genome shotgun (WGS) entry which is preliminary data.</text>
</comment>
<dbReference type="AlphaFoldDB" id="A0A0J8AEN6"/>
<reference evidence="1 2" key="1">
    <citation type="journal article" date="2015" name="G3 (Bethesda)">
        <title>Insights into Ongoing Evolution of the Hexachlorocyclohexane Catabolic Pathway from Comparative Genomics of Ten Sphingomonadaceae Strains.</title>
        <authorList>
            <person name="Pearce S.L."/>
            <person name="Oakeshott J.G."/>
            <person name="Pandey G."/>
        </authorList>
    </citation>
    <scope>NUCLEOTIDE SEQUENCE [LARGE SCALE GENOMIC DNA]</scope>
    <source>
        <strain evidence="1 2">LL02</strain>
    </source>
</reference>
<organism evidence="1 2">
    <name type="scientific">Novosphingobium barchaimii LL02</name>
    <dbReference type="NCBI Taxonomy" id="1114963"/>
    <lineage>
        <taxon>Bacteria</taxon>
        <taxon>Pseudomonadati</taxon>
        <taxon>Pseudomonadota</taxon>
        <taxon>Alphaproteobacteria</taxon>
        <taxon>Sphingomonadales</taxon>
        <taxon>Sphingomonadaceae</taxon>
        <taxon>Novosphingobium</taxon>
    </lineage>
</organism>
<dbReference type="EMBL" id="JACU01000007">
    <property type="protein sequence ID" value="KMS53460.1"/>
    <property type="molecule type" value="Genomic_DNA"/>
</dbReference>
<evidence type="ECO:0000313" key="1">
    <source>
        <dbReference type="EMBL" id="KMS53460.1"/>
    </source>
</evidence>
<dbReference type="Proteomes" id="UP000052268">
    <property type="component" value="Unassembled WGS sequence"/>
</dbReference>
<dbReference type="PATRIC" id="fig|1114963.3.peg.3312"/>
<dbReference type="OrthoDB" id="7506747at2"/>
<keyword evidence="2" id="KW-1185">Reference proteome</keyword>
<protein>
    <submittedName>
        <fullName evidence="1">Uncharacterized protein</fullName>
    </submittedName>
</protein>
<sequence>MNSESAAPEALMRDAGKLMVEAGSVIALRTARIGQGDPGAGDEMVRMVTEKVWAGWEWSLALASGQLGRDPGTVCRRTLTYYRRAVRANLHRLSSNDE</sequence>
<gene>
    <name evidence="1" type="ORF">V474_22355</name>
</gene>
<name>A0A0J8AEN6_9SPHN</name>
<dbReference type="RefSeq" id="WP_059152416.1">
    <property type="nucleotide sequence ID" value="NZ_KQ130455.1"/>
</dbReference>
<evidence type="ECO:0000313" key="2">
    <source>
        <dbReference type="Proteomes" id="UP000052268"/>
    </source>
</evidence>